<organism evidence="2 3">
    <name type="scientific">Argiope bruennichi</name>
    <name type="common">Wasp spider</name>
    <name type="synonym">Aranea bruennichi</name>
    <dbReference type="NCBI Taxonomy" id="94029"/>
    <lineage>
        <taxon>Eukaryota</taxon>
        <taxon>Metazoa</taxon>
        <taxon>Ecdysozoa</taxon>
        <taxon>Arthropoda</taxon>
        <taxon>Chelicerata</taxon>
        <taxon>Arachnida</taxon>
        <taxon>Araneae</taxon>
        <taxon>Araneomorphae</taxon>
        <taxon>Entelegynae</taxon>
        <taxon>Araneoidea</taxon>
        <taxon>Araneidae</taxon>
        <taxon>Argiope</taxon>
    </lineage>
</organism>
<keyword evidence="1" id="KW-0472">Membrane</keyword>
<keyword evidence="1" id="KW-1133">Transmembrane helix</keyword>
<reference evidence="2" key="1">
    <citation type="journal article" date="2020" name="bioRxiv">
        <title>Chromosome-level reference genome of the European wasp spider Argiope bruennichi: a resource for studies on range expansion and evolutionary adaptation.</title>
        <authorList>
            <person name="Sheffer M.M."/>
            <person name="Hoppe A."/>
            <person name="Krehenwinkel H."/>
            <person name="Uhl G."/>
            <person name="Kuss A.W."/>
            <person name="Jensen L."/>
            <person name="Jensen C."/>
            <person name="Gillespie R.G."/>
            <person name="Hoff K.J."/>
            <person name="Prost S."/>
        </authorList>
    </citation>
    <scope>NUCLEOTIDE SEQUENCE</scope>
</reference>
<name>A0A8T0FXL9_ARGBR</name>
<comment type="caution">
    <text evidence="2">The sequence shown here is derived from an EMBL/GenBank/DDBJ whole genome shotgun (WGS) entry which is preliminary data.</text>
</comment>
<evidence type="ECO:0000256" key="1">
    <source>
        <dbReference type="SAM" id="Phobius"/>
    </source>
</evidence>
<keyword evidence="1" id="KW-0812">Transmembrane</keyword>
<keyword evidence="3" id="KW-1185">Reference proteome</keyword>
<reference evidence="2" key="2">
    <citation type="submission" date="2020-06" db="EMBL/GenBank/DDBJ databases">
        <authorList>
            <person name="Sheffer M."/>
        </authorList>
    </citation>
    <scope>NUCLEOTIDE SEQUENCE</scope>
</reference>
<evidence type="ECO:0000313" key="3">
    <source>
        <dbReference type="Proteomes" id="UP000807504"/>
    </source>
</evidence>
<dbReference type="Proteomes" id="UP000807504">
    <property type="component" value="Unassembled WGS sequence"/>
</dbReference>
<sequence>MALLLKEMYTSVIVCCIISSTFSRDINQSLEINHRTSRTGYWNNHDHRKAHQMVSKKGPLNVVISSFDSSHRSDSGDSMKYAVLSELDDFIPDRTVDDKYSYSPGGFYIPHEREAKLNYHFEEVTDDNEKSENKAQIPDKVSIKDSNSKILPATGQTKTGNIERPTFLSVLMKAFLNPLVIISAAAIPLAFIIENVFLQGMNIFSGSKLPTTIANGFARSLNEETVLHVEQLLDAINEFGVKLIEDPKCLQSFICQLAESQSQSHPISSWPILLVPVQKIMQKLENSVDYEILNKYGLKEFFYAVKNTNVNHLCVQDHQLTFKMSLYSKRFTCWVAKS</sequence>
<gene>
    <name evidence="2" type="ORF">HNY73_003291</name>
</gene>
<dbReference type="EMBL" id="JABXBU010000002">
    <property type="protein sequence ID" value="KAF8795446.1"/>
    <property type="molecule type" value="Genomic_DNA"/>
</dbReference>
<evidence type="ECO:0000313" key="2">
    <source>
        <dbReference type="EMBL" id="KAF8795446.1"/>
    </source>
</evidence>
<accession>A0A8T0FXL9</accession>
<protein>
    <submittedName>
        <fullName evidence="2">Uncharacterized protein</fullName>
    </submittedName>
</protein>
<proteinExistence type="predicted"/>
<dbReference type="AlphaFoldDB" id="A0A8T0FXL9"/>
<feature type="transmembrane region" description="Helical" evidence="1">
    <location>
        <begin position="175"/>
        <end position="198"/>
    </location>
</feature>